<gene>
    <name evidence="1" type="ORF">ACFQ4B_05950</name>
</gene>
<sequence length="73" mass="8580">MNSIQKNNLVLGLTIYTLGLLRQSPEDYIDGFEQKYLKDVALSTDTFDDKDKLIRDLKIIANDYYKRVKNKHK</sequence>
<proteinExistence type="predicted"/>
<reference evidence="2" key="1">
    <citation type="journal article" date="2019" name="Int. J. Syst. Evol. Microbiol.">
        <title>The Global Catalogue of Microorganisms (GCM) 10K type strain sequencing project: providing services to taxonomists for standard genome sequencing and annotation.</title>
        <authorList>
            <consortium name="The Broad Institute Genomics Platform"/>
            <consortium name="The Broad Institute Genome Sequencing Center for Infectious Disease"/>
            <person name="Wu L."/>
            <person name="Ma J."/>
        </authorList>
    </citation>
    <scope>NUCLEOTIDE SEQUENCE [LARGE SCALE GENOMIC DNA]</scope>
    <source>
        <strain evidence="2">CCUG 53270</strain>
    </source>
</reference>
<dbReference type="RefSeq" id="WP_345594851.1">
    <property type="nucleotide sequence ID" value="NZ_BAABJG010000055.1"/>
</dbReference>
<evidence type="ECO:0000313" key="1">
    <source>
        <dbReference type="EMBL" id="MFD1219653.1"/>
    </source>
</evidence>
<comment type="caution">
    <text evidence="1">The sequence shown here is derived from an EMBL/GenBank/DDBJ whole genome shotgun (WGS) entry which is preliminary data.</text>
</comment>
<name>A0ABW3UFC0_9BACL</name>
<evidence type="ECO:0000313" key="2">
    <source>
        <dbReference type="Proteomes" id="UP001597180"/>
    </source>
</evidence>
<keyword evidence="2" id="KW-1185">Reference proteome</keyword>
<organism evidence="1 2">
    <name type="scientific">Paenibacillus vulneris</name>
    <dbReference type="NCBI Taxonomy" id="1133364"/>
    <lineage>
        <taxon>Bacteria</taxon>
        <taxon>Bacillati</taxon>
        <taxon>Bacillota</taxon>
        <taxon>Bacilli</taxon>
        <taxon>Bacillales</taxon>
        <taxon>Paenibacillaceae</taxon>
        <taxon>Paenibacillus</taxon>
    </lineage>
</organism>
<protein>
    <submittedName>
        <fullName evidence="1">Uncharacterized protein</fullName>
    </submittedName>
</protein>
<dbReference type="EMBL" id="JBHTLU010000012">
    <property type="protein sequence ID" value="MFD1219653.1"/>
    <property type="molecule type" value="Genomic_DNA"/>
</dbReference>
<accession>A0ABW3UFC0</accession>
<dbReference type="Proteomes" id="UP001597180">
    <property type="component" value="Unassembled WGS sequence"/>
</dbReference>